<feature type="domain" description="DUF4371" evidence="1">
    <location>
        <begin position="154"/>
        <end position="308"/>
    </location>
</feature>
<protein>
    <recommendedName>
        <fullName evidence="1">DUF4371 domain-containing protein</fullName>
    </recommendedName>
</protein>
<name>A0ABQ9JGT4_9CUCU</name>
<evidence type="ECO:0000313" key="2">
    <source>
        <dbReference type="EMBL" id="KAJ8977129.1"/>
    </source>
</evidence>
<dbReference type="SUPFAM" id="SSF53098">
    <property type="entry name" value="Ribonuclease H-like"/>
    <property type="match status" value="1"/>
</dbReference>
<dbReference type="PANTHER" id="PTHR45749:SF28">
    <property type="entry name" value="ZINC FINGER MYM-TYPE PROTEIN 1-LIKE-RELATED"/>
    <property type="match status" value="1"/>
</dbReference>
<comment type="caution">
    <text evidence="2">The sequence shown here is derived from an EMBL/GenBank/DDBJ whole genome shotgun (WGS) entry which is preliminary data.</text>
</comment>
<dbReference type="InterPro" id="IPR025398">
    <property type="entry name" value="DUF4371"/>
</dbReference>
<accession>A0ABQ9JGT4</accession>
<dbReference type="InterPro" id="IPR012337">
    <property type="entry name" value="RNaseH-like_sf"/>
</dbReference>
<reference evidence="2" key="1">
    <citation type="journal article" date="2023" name="Insect Mol. Biol.">
        <title>Genome sequencing provides insights into the evolution of gene families encoding plant cell wall-degrading enzymes in longhorned beetles.</title>
        <authorList>
            <person name="Shin N.R."/>
            <person name="Okamura Y."/>
            <person name="Kirsch R."/>
            <person name="Pauchet Y."/>
        </authorList>
    </citation>
    <scope>NUCLEOTIDE SEQUENCE</scope>
    <source>
        <strain evidence="2">MMC_N1</strain>
    </source>
</reference>
<gene>
    <name evidence="2" type="ORF">NQ317_011665</name>
</gene>
<dbReference type="PANTHER" id="PTHR45749">
    <property type="match status" value="1"/>
</dbReference>
<sequence length="664" mass="77551">MNPATDIVCNLLERPFYRWKDEDKKKVLLQGRPTAVLSIFARKEIKKSGKSYNVNFKSAWFTNYKWLCSSQTLQKLYCWPCLLFSNKQSIWSKDGFVDILNITRALHKHTDSAEHLKCELILKTFEKNKNIIADGLKENARLYKLQFNENVRLNRVVLTMVIDAVLYLAKQELGFCGTDSVNQGNFKELLELLVLRSPLETRMEIQKPPKMEIMGCISDYMNEYIKKEVNEALFFSIQVDDTTDITQTSQCSLIIRFVNSEGLIVERFLGFHDISADRTSEALYTMLDRILNQFDYQNKLIGQSYDVSNIFCKSQWNSGIFPSGQQKRCHGLSSTYARRIPTVVEPGWCSNSKLVYTIVQEWDKLKEVFEFIITSEDSDQKSIQLARGFLNDMNDFDFTFLVVIFNDIFITTDILYDVLQKNSLDINLCVYQIKQTRGILSKKRNDDFFETIFNKASRMTELDITKRGYTGLSNKDVSTRYKALFYEIFDHILMEIDVRFQDCEKLKFVCLADTSKFEQYSSCFPSDVFENLEQFYGNIFTKYSRLKNELCLLYSDERYRNIPLQELLKKLNEYKDIFTEAYKLFCVILTIPSSASVEGGSSCLKRVKTYLKNTISQESLLYLATISIEKELLLELKKNHPFYEDIIDKFASLEDRKIDLVYKI</sequence>
<evidence type="ECO:0000313" key="3">
    <source>
        <dbReference type="Proteomes" id="UP001162164"/>
    </source>
</evidence>
<evidence type="ECO:0000259" key="1">
    <source>
        <dbReference type="Pfam" id="PF14291"/>
    </source>
</evidence>
<proteinExistence type="predicted"/>
<keyword evidence="3" id="KW-1185">Reference proteome</keyword>
<organism evidence="2 3">
    <name type="scientific">Molorchus minor</name>
    <dbReference type="NCBI Taxonomy" id="1323400"/>
    <lineage>
        <taxon>Eukaryota</taxon>
        <taxon>Metazoa</taxon>
        <taxon>Ecdysozoa</taxon>
        <taxon>Arthropoda</taxon>
        <taxon>Hexapoda</taxon>
        <taxon>Insecta</taxon>
        <taxon>Pterygota</taxon>
        <taxon>Neoptera</taxon>
        <taxon>Endopterygota</taxon>
        <taxon>Coleoptera</taxon>
        <taxon>Polyphaga</taxon>
        <taxon>Cucujiformia</taxon>
        <taxon>Chrysomeloidea</taxon>
        <taxon>Cerambycidae</taxon>
        <taxon>Lamiinae</taxon>
        <taxon>Monochamini</taxon>
        <taxon>Molorchus</taxon>
    </lineage>
</organism>
<dbReference type="Proteomes" id="UP001162164">
    <property type="component" value="Unassembled WGS sequence"/>
</dbReference>
<dbReference type="EMBL" id="JAPWTJ010000585">
    <property type="protein sequence ID" value="KAJ8977129.1"/>
    <property type="molecule type" value="Genomic_DNA"/>
</dbReference>
<dbReference type="Pfam" id="PF14291">
    <property type="entry name" value="DUF4371"/>
    <property type="match status" value="1"/>
</dbReference>